<dbReference type="PANTHER" id="PTHR34406">
    <property type="entry name" value="PROTEIN YCEI"/>
    <property type="match status" value="1"/>
</dbReference>
<evidence type="ECO:0000256" key="1">
    <source>
        <dbReference type="ARBA" id="ARBA00008812"/>
    </source>
</evidence>
<protein>
    <submittedName>
        <fullName evidence="3">Polyisoprenoid-binding protein YceI</fullName>
    </submittedName>
</protein>
<dbReference type="InterPro" id="IPR036761">
    <property type="entry name" value="TTHA0802/YceI-like_sf"/>
</dbReference>
<dbReference type="OrthoDB" id="9811006at2"/>
<dbReference type="SUPFAM" id="SSF101874">
    <property type="entry name" value="YceI-like"/>
    <property type="match status" value="1"/>
</dbReference>
<dbReference type="SMART" id="SM00867">
    <property type="entry name" value="YceI"/>
    <property type="match status" value="1"/>
</dbReference>
<keyword evidence="4" id="KW-1185">Reference proteome</keyword>
<dbReference type="Pfam" id="PF04264">
    <property type="entry name" value="YceI"/>
    <property type="match status" value="1"/>
</dbReference>
<dbReference type="Gene3D" id="2.40.128.110">
    <property type="entry name" value="Lipid/polyisoprenoid-binding, YceI-like"/>
    <property type="match status" value="1"/>
</dbReference>
<evidence type="ECO:0000313" key="4">
    <source>
        <dbReference type="Proteomes" id="UP000199019"/>
    </source>
</evidence>
<organism evidence="3 4">
    <name type="scientific">Pedococcus cremeus</name>
    <dbReference type="NCBI Taxonomy" id="587636"/>
    <lineage>
        <taxon>Bacteria</taxon>
        <taxon>Bacillati</taxon>
        <taxon>Actinomycetota</taxon>
        <taxon>Actinomycetes</taxon>
        <taxon>Micrococcales</taxon>
        <taxon>Intrasporangiaceae</taxon>
        <taxon>Pedococcus</taxon>
    </lineage>
</organism>
<dbReference type="STRING" id="587636.SAMN05216199_4106"/>
<dbReference type="PANTHER" id="PTHR34406:SF1">
    <property type="entry name" value="PROTEIN YCEI"/>
    <property type="match status" value="1"/>
</dbReference>
<accession>A0A1H9XNH9</accession>
<reference evidence="4" key="1">
    <citation type="submission" date="2016-10" db="EMBL/GenBank/DDBJ databases">
        <authorList>
            <person name="Varghese N."/>
            <person name="Submissions S."/>
        </authorList>
    </citation>
    <scope>NUCLEOTIDE SEQUENCE [LARGE SCALE GENOMIC DNA]</scope>
    <source>
        <strain evidence="4">CGMCC 1.6963</strain>
    </source>
</reference>
<feature type="domain" description="Lipid/polyisoprenoid-binding YceI-like" evidence="2">
    <location>
        <begin position="22"/>
        <end position="189"/>
    </location>
</feature>
<dbReference type="RefSeq" id="WP_091762234.1">
    <property type="nucleotide sequence ID" value="NZ_FOHB01000009.1"/>
</dbReference>
<gene>
    <name evidence="3" type="ORF">SAMN05216199_4106</name>
</gene>
<dbReference type="AlphaFoldDB" id="A0A1H9XNH9"/>
<dbReference type="EMBL" id="FOHB01000009">
    <property type="protein sequence ID" value="SES47569.1"/>
    <property type="molecule type" value="Genomic_DNA"/>
</dbReference>
<proteinExistence type="inferred from homology"/>
<dbReference type="InterPro" id="IPR007372">
    <property type="entry name" value="Lipid/polyisoprenoid-bd_YceI"/>
</dbReference>
<comment type="similarity">
    <text evidence="1">Belongs to the UPF0312 family.</text>
</comment>
<evidence type="ECO:0000313" key="3">
    <source>
        <dbReference type="EMBL" id="SES47569.1"/>
    </source>
</evidence>
<dbReference type="Proteomes" id="UP000199019">
    <property type="component" value="Unassembled WGS sequence"/>
</dbReference>
<evidence type="ECO:0000259" key="2">
    <source>
        <dbReference type="SMART" id="SM00867"/>
    </source>
</evidence>
<sequence length="194" mass="21074">MSTSTTTATRTIDGHVLPAAGTWEIDPGHADVSFTGRHLIVTKVRGRFTDVHGTVRVGERMTDSQVDVVIGMASVTSGSETRDDHLRSADLFDVERFPEATFRSVRTEWSGTQGVVHGELTIHGVTRQVALDASFEGQVRDPWGADRAIFSATTTVNREDFGITWNVPPEAGGLLVSKDVTITIDVETVLQPRS</sequence>
<name>A0A1H9XNH9_9MICO</name>